<evidence type="ECO:0000313" key="5">
    <source>
        <dbReference type="Proteomes" id="UP000258016"/>
    </source>
</evidence>
<proteinExistence type="inferred from homology"/>
<sequence length="252" mass="25929">MHGLFSLAGRSAIITGSTRGIGRAIAEAMIAAGARVVVSSEDRADTERTSRELAVPGLPCDVSDDANLLRLVDFALSEHGHLDVLVCNAGIPGTAGPFSGIDMTDYAHVMAINLRSQVMLCNLTLPHITAAGGGSVILMSSLAGLRGNGHLNSYALAKAGVAQLARNLAVECGPSAIRVNAISPGFIETDLSRPLMAKTQFMERRLAMTPLRRAGTVTEVAGAAVFLASPAAGFITGHNLVVDGGTLISDGS</sequence>
<dbReference type="Pfam" id="PF13561">
    <property type="entry name" value="adh_short_C2"/>
    <property type="match status" value="1"/>
</dbReference>
<evidence type="ECO:0000256" key="2">
    <source>
        <dbReference type="ARBA" id="ARBA00023002"/>
    </source>
</evidence>
<dbReference type="SUPFAM" id="SSF51735">
    <property type="entry name" value="NAD(P)-binding Rossmann-fold domains"/>
    <property type="match status" value="1"/>
</dbReference>
<reference evidence="4 5" key="1">
    <citation type="submission" date="2017-03" db="EMBL/GenBank/DDBJ databases">
        <title>Complete genome sequence of Blastomonas fulva degrading microcsystin LR.</title>
        <authorList>
            <person name="Lee H.-g."/>
            <person name="Jin L."/>
            <person name="oh H.-M."/>
        </authorList>
    </citation>
    <scope>NUCLEOTIDE SEQUENCE [LARGE SCALE GENOMIC DNA]</scope>
    <source>
        <strain evidence="4 5">T2</strain>
    </source>
</reference>
<dbReference type="PRINTS" id="PR00081">
    <property type="entry name" value="GDHRDH"/>
</dbReference>
<dbReference type="NCBIfam" id="NF005559">
    <property type="entry name" value="PRK07231.1"/>
    <property type="match status" value="1"/>
</dbReference>
<dbReference type="InterPro" id="IPR002347">
    <property type="entry name" value="SDR_fam"/>
</dbReference>
<comment type="similarity">
    <text evidence="1">Belongs to the short-chain dehydrogenases/reductases (SDR) family.</text>
</comment>
<keyword evidence="2" id="KW-0560">Oxidoreductase</keyword>
<evidence type="ECO:0000313" key="4">
    <source>
        <dbReference type="EMBL" id="ASR53244.1"/>
    </source>
</evidence>
<dbReference type="PANTHER" id="PTHR43943:SF17">
    <property type="entry name" value="3-PHENYLPROPIONATE-DIHYDRODIOL_CINNAMIC ACID-DIHYDRODIOL DEHYDROGENASE"/>
    <property type="match status" value="1"/>
</dbReference>
<keyword evidence="5" id="KW-1185">Reference proteome</keyword>
<dbReference type="CDD" id="cd05233">
    <property type="entry name" value="SDR_c"/>
    <property type="match status" value="1"/>
</dbReference>
<dbReference type="PRINTS" id="PR00080">
    <property type="entry name" value="SDRFAMILY"/>
</dbReference>
<feature type="domain" description="Ketoreductase" evidence="3">
    <location>
        <begin position="10"/>
        <end position="185"/>
    </location>
</feature>
<dbReference type="InterPro" id="IPR057326">
    <property type="entry name" value="KR_dom"/>
</dbReference>
<gene>
    <name evidence="4" type="ORF">B5J99_00890</name>
</gene>
<evidence type="ECO:0000259" key="3">
    <source>
        <dbReference type="SMART" id="SM00822"/>
    </source>
</evidence>
<protein>
    <submittedName>
        <fullName evidence="4">Short-chain dehydrogenase</fullName>
    </submittedName>
</protein>
<name>A0ABM6MB58_9SPHN</name>
<dbReference type="SMART" id="SM00822">
    <property type="entry name" value="PKS_KR"/>
    <property type="match status" value="1"/>
</dbReference>
<dbReference type="InterPro" id="IPR036291">
    <property type="entry name" value="NAD(P)-bd_dom_sf"/>
</dbReference>
<dbReference type="PANTHER" id="PTHR43943">
    <property type="entry name" value="DEHYDROGENASE/REDUCTASE (SDR FAMILY) MEMBER 4"/>
    <property type="match status" value="1"/>
</dbReference>
<dbReference type="Gene3D" id="3.40.50.720">
    <property type="entry name" value="NAD(P)-binding Rossmann-like Domain"/>
    <property type="match status" value="1"/>
</dbReference>
<organism evidence="4 5">
    <name type="scientific">Blastomonas fulva</name>
    <dbReference type="NCBI Taxonomy" id="1550728"/>
    <lineage>
        <taxon>Bacteria</taxon>
        <taxon>Pseudomonadati</taxon>
        <taxon>Pseudomonadota</taxon>
        <taxon>Alphaproteobacteria</taxon>
        <taxon>Sphingomonadales</taxon>
        <taxon>Sphingomonadaceae</taxon>
        <taxon>Blastomonas</taxon>
    </lineage>
</organism>
<dbReference type="EMBL" id="CP020083">
    <property type="protein sequence ID" value="ASR53244.1"/>
    <property type="molecule type" value="Genomic_DNA"/>
</dbReference>
<evidence type="ECO:0000256" key="1">
    <source>
        <dbReference type="ARBA" id="ARBA00006484"/>
    </source>
</evidence>
<dbReference type="Proteomes" id="UP000258016">
    <property type="component" value="Chromosome"/>
</dbReference>
<accession>A0ABM6MB58</accession>